<name>A0ABV0PGD2_9TELE</name>
<gene>
    <name evidence="1" type="ORF">GOODEAATRI_023208</name>
</gene>
<feature type="non-terminal residue" evidence="1">
    <location>
        <position position="1"/>
    </location>
</feature>
<reference evidence="1 2" key="1">
    <citation type="submission" date="2021-06" db="EMBL/GenBank/DDBJ databases">
        <authorList>
            <person name="Palmer J.M."/>
        </authorList>
    </citation>
    <scope>NUCLEOTIDE SEQUENCE [LARGE SCALE GENOMIC DNA]</scope>
    <source>
        <strain evidence="1 2">GA_2019</strain>
        <tissue evidence="1">Muscle</tissue>
    </source>
</reference>
<keyword evidence="2" id="KW-1185">Reference proteome</keyword>
<dbReference type="EMBL" id="JAHRIO010072432">
    <property type="protein sequence ID" value="MEQ2182523.1"/>
    <property type="molecule type" value="Genomic_DNA"/>
</dbReference>
<accession>A0ABV0PGD2</accession>
<organism evidence="1 2">
    <name type="scientific">Goodea atripinnis</name>
    <dbReference type="NCBI Taxonomy" id="208336"/>
    <lineage>
        <taxon>Eukaryota</taxon>
        <taxon>Metazoa</taxon>
        <taxon>Chordata</taxon>
        <taxon>Craniata</taxon>
        <taxon>Vertebrata</taxon>
        <taxon>Euteleostomi</taxon>
        <taxon>Actinopterygii</taxon>
        <taxon>Neopterygii</taxon>
        <taxon>Teleostei</taxon>
        <taxon>Neoteleostei</taxon>
        <taxon>Acanthomorphata</taxon>
        <taxon>Ovalentaria</taxon>
        <taxon>Atherinomorphae</taxon>
        <taxon>Cyprinodontiformes</taxon>
        <taxon>Goodeidae</taxon>
        <taxon>Goodea</taxon>
    </lineage>
</organism>
<dbReference type="Proteomes" id="UP001476798">
    <property type="component" value="Unassembled WGS sequence"/>
</dbReference>
<sequence length="50" mass="5866">DLVEYNFKQAQNSSIRPRFVSLSYKLHPSNHVLCMWVKSINKKMTGLSRI</sequence>
<comment type="caution">
    <text evidence="1">The sequence shown here is derived from an EMBL/GenBank/DDBJ whole genome shotgun (WGS) entry which is preliminary data.</text>
</comment>
<evidence type="ECO:0000313" key="2">
    <source>
        <dbReference type="Proteomes" id="UP001476798"/>
    </source>
</evidence>
<proteinExistence type="predicted"/>
<evidence type="ECO:0000313" key="1">
    <source>
        <dbReference type="EMBL" id="MEQ2182523.1"/>
    </source>
</evidence>
<protein>
    <submittedName>
        <fullName evidence="1">Uncharacterized protein</fullName>
    </submittedName>
</protein>